<feature type="region of interest" description="Disordered" evidence="1">
    <location>
        <begin position="722"/>
        <end position="747"/>
    </location>
</feature>
<comment type="caution">
    <text evidence="4">The sequence shown here is derived from an EMBL/GenBank/DDBJ whole genome shotgun (WGS) entry which is preliminary data.</text>
</comment>
<feature type="region of interest" description="Disordered" evidence="1">
    <location>
        <begin position="803"/>
        <end position="829"/>
    </location>
</feature>
<evidence type="ECO:0000259" key="3">
    <source>
        <dbReference type="PROSITE" id="PS50003"/>
    </source>
</evidence>
<evidence type="ECO:0000313" key="4">
    <source>
        <dbReference type="EMBL" id="KAK7240916.1"/>
    </source>
</evidence>
<evidence type="ECO:0000256" key="2">
    <source>
        <dbReference type="SAM" id="Phobius"/>
    </source>
</evidence>
<accession>A0ABR1FXS1</accession>
<dbReference type="Pfam" id="PF00169">
    <property type="entry name" value="PH"/>
    <property type="match status" value="1"/>
</dbReference>
<feature type="region of interest" description="Disordered" evidence="1">
    <location>
        <begin position="423"/>
        <end position="473"/>
    </location>
</feature>
<feature type="region of interest" description="Disordered" evidence="1">
    <location>
        <begin position="1177"/>
        <end position="1197"/>
    </location>
</feature>
<feature type="compositionally biased region" description="Basic and acidic residues" evidence="1">
    <location>
        <begin position="1182"/>
        <end position="1197"/>
    </location>
</feature>
<dbReference type="Gene3D" id="2.30.29.30">
    <property type="entry name" value="Pleckstrin-homology domain (PH domain)/Phosphotyrosine-binding domain (PTB)"/>
    <property type="match status" value="1"/>
</dbReference>
<keyword evidence="5" id="KW-1185">Reference proteome</keyword>
<feature type="transmembrane region" description="Helical" evidence="2">
    <location>
        <begin position="1147"/>
        <end position="1170"/>
    </location>
</feature>
<proteinExistence type="predicted"/>
<feature type="region of interest" description="Disordered" evidence="1">
    <location>
        <begin position="1210"/>
        <end position="1242"/>
    </location>
</feature>
<keyword evidence="2" id="KW-0812">Transmembrane</keyword>
<feature type="region of interest" description="Disordered" evidence="1">
    <location>
        <begin position="874"/>
        <end position="900"/>
    </location>
</feature>
<feature type="compositionally biased region" description="Basic and acidic residues" evidence="1">
    <location>
        <begin position="891"/>
        <end position="900"/>
    </location>
</feature>
<keyword evidence="2" id="KW-1133">Transmembrane helix</keyword>
<dbReference type="InterPro" id="IPR011993">
    <property type="entry name" value="PH-like_dom_sf"/>
</dbReference>
<organism evidence="4 5">
    <name type="scientific">Aureococcus anophagefferens</name>
    <name type="common">Harmful bloom alga</name>
    <dbReference type="NCBI Taxonomy" id="44056"/>
    <lineage>
        <taxon>Eukaryota</taxon>
        <taxon>Sar</taxon>
        <taxon>Stramenopiles</taxon>
        <taxon>Ochrophyta</taxon>
        <taxon>Pelagophyceae</taxon>
        <taxon>Pelagomonadales</taxon>
        <taxon>Pelagomonadaceae</taxon>
        <taxon>Aureococcus</taxon>
    </lineage>
</organism>
<dbReference type="InterPro" id="IPR001849">
    <property type="entry name" value="PH_domain"/>
</dbReference>
<dbReference type="SMART" id="SM00233">
    <property type="entry name" value="PH"/>
    <property type="match status" value="1"/>
</dbReference>
<name>A0ABR1FXS1_AURAN</name>
<sequence length="1387" mass="150831">MLASGTPFFQEFHCVLQDDALGLLIKPMNDIPVVRGLKPGADGMPGAAERAGVTVGSILVAVNGRETLREGFKATMLAAKTASRPVTLGFRRLHAVTEPVPDQGPRPARRYWQGYLFARFAAARSWTGRFYVLREDGELRAYPGKDLVDGGHVEDLRVVHAPLRASAEDVAAAARTVGDLGDDGRGSLDPRAFAAPVVDGDVGAARDGPSDATRWAFFRGETPEARLDWIAALTTLAVAFEEKGDDDGSSADAGATTVAVGLASAKREVARQGYLWVKAVKGDEDDDEETRGVGELVAAATAAATLEVSQRLAPWRRRWFVLSEAGELLWYVSPPADDGEVPTGRFASLEDATVALAAVADRATLEGVDPSEAAHRRRRFEFSVREARGERRTVKLTALSAHEGKQWVAALEAAAALKVEPLPIVDDGGDDDAAGPATEEPCDEEPVEKPRPPSRSPSERPTEKPREVSDEKDREARLIALSANPGVVLKLPEAAYGLLVPRGSGGGGVDRGAFTALAGQRLVPLCDCYVADLVYDALLASQAAGGARDSPQTVAQNTGLTKVLSLGKTESPRGDVDEDFLGKNLLGKIGGLKAYTSAKKGLTRAAADAGAVVSELLYEAQAKGLKSSRDAAAKRASANVQTSRRAAEPIQGTSSLLGYDAFRRYCDGARESFGAVPGVERDAWDDLRVKLGLDKYEMLALREDYATDVLDEGECFLEAPDPNDAYLSPVAGEPKRPEREGSKGAHRGGVLYLTNRHLLLHRPQDATVRLIPLDFVESASPAERGEAAFVLKKAEVHTIRLGAKSKDEEEPEDTLSPLGAYPGGGRIFGNDSTFHQPLLSLEALREADGPPLPEARRHEADADGSDVEDAVALGLEDRPRKARRRPSSNGHPDDEGQRYECARASEYAVHLPRLRRDRRKRDRERLWLESVVELVAAVRFDRAVAARDGAALRDYAPPGSVLAPAYSADVALLVRDDARRFPSQGPLFEARRRPGGLWAAANVLRRAALLKACRRLPKGLAFFSAARREREPSKPLADYLVGEGVFRRRDASVDDGFCARMEDRSWLRGLLVFAARSDDLDRRWAKEVRSFAPARFRDEWHVFWAHVDPIWDGFYDTAVSLRRWDWPAASGGLCGGLLLVAYADALAWLPCLLALAYAAFVVFYGAAVEAERGKRRAHKRRVGVDRREARGAGKDDEPGVIANLARRLSLPSTPAKPGGSLPPEAPADDGLLGDQPSVDRSPAKSQLQHLAHEFGVFGQLRELRQGLGKAQAKLHEYNTYLLQCRALHRWADPDRTWLFVAGLLSFALAAAVLPLNYLFASFVLYFFSPPLFKTRGVSRATQDEYFEHMPVLSRTHGNVHVAALRKRADHRPHASPLLRALRRRGGK</sequence>
<dbReference type="SUPFAM" id="SSF50729">
    <property type="entry name" value="PH domain-like"/>
    <property type="match status" value="1"/>
</dbReference>
<evidence type="ECO:0000313" key="5">
    <source>
        <dbReference type="Proteomes" id="UP001363151"/>
    </source>
</evidence>
<feature type="domain" description="PH" evidence="3">
    <location>
        <begin position="289"/>
        <end position="416"/>
    </location>
</feature>
<feature type="compositionally biased region" description="Basic and acidic residues" evidence="1">
    <location>
        <begin position="733"/>
        <end position="743"/>
    </location>
</feature>
<gene>
    <name evidence="4" type="ORF">SO694_00055235</name>
</gene>
<feature type="transmembrane region" description="Helical" evidence="2">
    <location>
        <begin position="1297"/>
        <end position="1327"/>
    </location>
</feature>
<keyword evidence="2" id="KW-0472">Membrane</keyword>
<reference evidence="4 5" key="1">
    <citation type="submission" date="2024-03" db="EMBL/GenBank/DDBJ databases">
        <title>Aureococcus anophagefferens CCMP1851 and Kratosvirus quantuckense: Draft genome of a second virus-susceptible host strain in the model system.</title>
        <authorList>
            <person name="Chase E."/>
            <person name="Truchon A.R."/>
            <person name="Schepens W."/>
            <person name="Wilhelm S.W."/>
        </authorList>
    </citation>
    <scope>NUCLEOTIDE SEQUENCE [LARGE SCALE GENOMIC DNA]</scope>
    <source>
        <strain evidence="4 5">CCMP1851</strain>
    </source>
</reference>
<dbReference type="EMBL" id="JBBJCI010000208">
    <property type="protein sequence ID" value="KAK7240916.1"/>
    <property type="molecule type" value="Genomic_DNA"/>
</dbReference>
<evidence type="ECO:0000256" key="1">
    <source>
        <dbReference type="SAM" id="MobiDB-lite"/>
    </source>
</evidence>
<protein>
    <recommendedName>
        <fullName evidence="3">PH domain-containing protein</fullName>
    </recommendedName>
</protein>
<dbReference type="Proteomes" id="UP001363151">
    <property type="component" value="Unassembled WGS sequence"/>
</dbReference>
<feature type="compositionally biased region" description="Basic and acidic residues" evidence="1">
    <location>
        <begin position="447"/>
        <end position="473"/>
    </location>
</feature>
<dbReference type="PROSITE" id="PS50003">
    <property type="entry name" value="PH_DOMAIN"/>
    <property type="match status" value="1"/>
</dbReference>